<dbReference type="GO" id="GO:0042823">
    <property type="term" value="P:pyridoxal phosphate biosynthetic process"/>
    <property type="evidence" value="ECO:0007669"/>
    <property type="project" value="InterPro"/>
</dbReference>
<reference evidence="7" key="2">
    <citation type="submission" date="2023-06" db="EMBL/GenBank/DDBJ databases">
        <authorList>
            <consortium name="Lawrence Berkeley National Laboratory"/>
            <person name="Mondo S.J."/>
            <person name="Hensen N."/>
            <person name="Bonometti L."/>
            <person name="Westerberg I."/>
            <person name="Brannstrom I.O."/>
            <person name="Guillou S."/>
            <person name="Cros-Aarteil S."/>
            <person name="Calhoun S."/>
            <person name="Haridas S."/>
            <person name="Kuo A."/>
            <person name="Pangilinan J."/>
            <person name="Riley R."/>
            <person name="Labutti K."/>
            <person name="Andreopoulos B."/>
            <person name="Lipzen A."/>
            <person name="Chen C."/>
            <person name="Yanf M."/>
            <person name="Daum C."/>
            <person name="Ng V."/>
            <person name="Clum A."/>
            <person name="Steindorff A."/>
            <person name="Ohm R."/>
            <person name="Martin F."/>
            <person name="Silar P."/>
            <person name="Natvig D."/>
            <person name="Lalanne C."/>
            <person name="Gautier V."/>
            <person name="Ament-Velasquez S.L."/>
            <person name="Kruys A."/>
            <person name="Hutchinson M.I."/>
            <person name="Powell A.J."/>
            <person name="Barry K."/>
            <person name="Miller A.N."/>
            <person name="Grigoriev I.V."/>
            <person name="Debuchy R."/>
            <person name="Gladieux P."/>
            <person name="Thoren M.H."/>
            <person name="Johannesson H."/>
        </authorList>
    </citation>
    <scope>NUCLEOTIDE SEQUENCE</scope>
    <source>
        <strain evidence="7">PSN324</strain>
    </source>
</reference>
<dbReference type="GO" id="GO:0004359">
    <property type="term" value="F:glutaminase activity"/>
    <property type="evidence" value="ECO:0007669"/>
    <property type="project" value="UniProtKB-EC"/>
</dbReference>
<dbReference type="GO" id="GO:0016829">
    <property type="term" value="F:lyase activity"/>
    <property type="evidence" value="ECO:0007669"/>
    <property type="project" value="UniProtKB-KW"/>
</dbReference>
<proteinExistence type="inferred from homology"/>
<dbReference type="GO" id="GO:0008614">
    <property type="term" value="P:pyridoxine metabolic process"/>
    <property type="evidence" value="ECO:0007669"/>
    <property type="project" value="TreeGrafter"/>
</dbReference>
<dbReference type="InterPro" id="IPR021196">
    <property type="entry name" value="PdxT/SNO_CS"/>
</dbReference>
<dbReference type="Pfam" id="PF01174">
    <property type="entry name" value="SNO"/>
    <property type="match status" value="1"/>
</dbReference>
<dbReference type="AlphaFoldDB" id="A0AAV9H7B3"/>
<dbReference type="PROSITE" id="PS51130">
    <property type="entry name" value="PDXT_SNO_2"/>
    <property type="match status" value="1"/>
</dbReference>
<dbReference type="PANTHER" id="PTHR31559">
    <property type="entry name" value="PYRIDOXAL 5'-PHOSPHATE SYNTHASE SUBUNIT SNO"/>
    <property type="match status" value="1"/>
</dbReference>
<evidence type="ECO:0000256" key="6">
    <source>
        <dbReference type="ARBA" id="ARBA00049534"/>
    </source>
</evidence>
<keyword evidence="5" id="KW-0456">Lyase</keyword>
<evidence type="ECO:0000256" key="2">
    <source>
        <dbReference type="ARBA" id="ARBA00012918"/>
    </source>
</evidence>
<dbReference type="InterPro" id="IPR002161">
    <property type="entry name" value="PdxT/SNO"/>
</dbReference>
<comment type="caution">
    <text evidence="7">The sequence shown here is derived from an EMBL/GenBank/DDBJ whole genome shotgun (WGS) entry which is preliminary data.</text>
</comment>
<dbReference type="Gene3D" id="3.40.50.880">
    <property type="match status" value="1"/>
</dbReference>
<protein>
    <recommendedName>
        <fullName evidence="2">glutaminase</fullName>
        <ecNumber evidence="2">3.5.1.2</ecNumber>
    </recommendedName>
</protein>
<reference evidence="7" key="1">
    <citation type="journal article" date="2023" name="Mol. Phylogenet. Evol.">
        <title>Genome-scale phylogeny and comparative genomics of the fungal order Sordariales.</title>
        <authorList>
            <person name="Hensen N."/>
            <person name="Bonometti L."/>
            <person name="Westerberg I."/>
            <person name="Brannstrom I.O."/>
            <person name="Guillou S."/>
            <person name="Cros-Aarteil S."/>
            <person name="Calhoun S."/>
            <person name="Haridas S."/>
            <person name="Kuo A."/>
            <person name="Mondo S."/>
            <person name="Pangilinan J."/>
            <person name="Riley R."/>
            <person name="LaButti K."/>
            <person name="Andreopoulos B."/>
            <person name="Lipzen A."/>
            <person name="Chen C."/>
            <person name="Yan M."/>
            <person name="Daum C."/>
            <person name="Ng V."/>
            <person name="Clum A."/>
            <person name="Steindorff A."/>
            <person name="Ohm R.A."/>
            <person name="Martin F."/>
            <person name="Silar P."/>
            <person name="Natvig D.O."/>
            <person name="Lalanne C."/>
            <person name="Gautier V."/>
            <person name="Ament-Velasquez S.L."/>
            <person name="Kruys A."/>
            <person name="Hutchinson M.I."/>
            <person name="Powell A.J."/>
            <person name="Barry K."/>
            <person name="Miller A.N."/>
            <person name="Grigoriev I.V."/>
            <person name="Debuchy R."/>
            <person name="Gladieux P."/>
            <person name="Hiltunen Thoren M."/>
            <person name="Johannesson H."/>
        </authorList>
    </citation>
    <scope>NUCLEOTIDE SEQUENCE</scope>
    <source>
        <strain evidence="7">PSN324</strain>
    </source>
</reference>
<dbReference type="PANTHER" id="PTHR31559:SF0">
    <property type="entry name" value="PYRIDOXAL 5'-PHOSPHATE SYNTHASE SUBUNIT SNO1-RELATED"/>
    <property type="match status" value="1"/>
</dbReference>
<sequence>MTITVGVLAIQGGVVEHISLLTRASEHLHSEASAGSTTKIPDFNFIQVRTVPQLSQCDALVIPGGESTTMSIVAQRLGLLEPLRQFVK</sequence>
<evidence type="ECO:0000256" key="5">
    <source>
        <dbReference type="ARBA" id="ARBA00023239"/>
    </source>
</evidence>
<keyword evidence="8" id="KW-1185">Reference proteome</keyword>
<name>A0AAV9H7B3_9PEZI</name>
<comment type="catalytic activity">
    <reaction evidence="6">
        <text>L-glutamine + H2O = L-glutamate + NH4(+)</text>
        <dbReference type="Rhea" id="RHEA:15889"/>
        <dbReference type="ChEBI" id="CHEBI:15377"/>
        <dbReference type="ChEBI" id="CHEBI:28938"/>
        <dbReference type="ChEBI" id="CHEBI:29985"/>
        <dbReference type="ChEBI" id="CHEBI:58359"/>
        <dbReference type="EC" id="3.5.1.2"/>
    </reaction>
</comment>
<accession>A0AAV9H7B3</accession>
<keyword evidence="3" id="KW-0378">Hydrolase</keyword>
<dbReference type="GO" id="GO:0005829">
    <property type="term" value="C:cytosol"/>
    <property type="evidence" value="ECO:0007669"/>
    <property type="project" value="TreeGrafter"/>
</dbReference>
<dbReference type="PROSITE" id="PS01236">
    <property type="entry name" value="PDXT_SNO_1"/>
    <property type="match status" value="1"/>
</dbReference>
<evidence type="ECO:0000313" key="7">
    <source>
        <dbReference type="EMBL" id="KAK4456338.1"/>
    </source>
</evidence>
<dbReference type="InterPro" id="IPR029062">
    <property type="entry name" value="Class_I_gatase-like"/>
</dbReference>
<evidence type="ECO:0000256" key="1">
    <source>
        <dbReference type="ARBA" id="ARBA00008345"/>
    </source>
</evidence>
<keyword evidence="4" id="KW-0315">Glutamine amidotransferase</keyword>
<organism evidence="7 8">
    <name type="scientific">Cladorrhinum samala</name>
    <dbReference type="NCBI Taxonomy" id="585594"/>
    <lineage>
        <taxon>Eukaryota</taxon>
        <taxon>Fungi</taxon>
        <taxon>Dikarya</taxon>
        <taxon>Ascomycota</taxon>
        <taxon>Pezizomycotina</taxon>
        <taxon>Sordariomycetes</taxon>
        <taxon>Sordariomycetidae</taxon>
        <taxon>Sordariales</taxon>
        <taxon>Podosporaceae</taxon>
        <taxon>Cladorrhinum</taxon>
    </lineage>
</organism>
<evidence type="ECO:0000313" key="8">
    <source>
        <dbReference type="Proteomes" id="UP001321749"/>
    </source>
</evidence>
<feature type="non-terminal residue" evidence="7">
    <location>
        <position position="88"/>
    </location>
</feature>
<dbReference type="EMBL" id="MU865268">
    <property type="protein sequence ID" value="KAK4456338.1"/>
    <property type="molecule type" value="Genomic_DNA"/>
</dbReference>
<dbReference type="EC" id="3.5.1.2" evidence="2"/>
<gene>
    <name evidence="7" type="ORF">QBC42DRAFT_69850</name>
</gene>
<evidence type="ECO:0000256" key="4">
    <source>
        <dbReference type="ARBA" id="ARBA00022962"/>
    </source>
</evidence>
<comment type="similarity">
    <text evidence="1">Belongs to the glutaminase PdxT/SNO family.</text>
</comment>
<dbReference type="SUPFAM" id="SSF52317">
    <property type="entry name" value="Class I glutamine amidotransferase-like"/>
    <property type="match status" value="1"/>
</dbReference>
<dbReference type="GO" id="GO:1903600">
    <property type="term" value="C:glutaminase complex"/>
    <property type="evidence" value="ECO:0007669"/>
    <property type="project" value="TreeGrafter"/>
</dbReference>
<evidence type="ECO:0000256" key="3">
    <source>
        <dbReference type="ARBA" id="ARBA00022801"/>
    </source>
</evidence>
<dbReference type="Proteomes" id="UP001321749">
    <property type="component" value="Unassembled WGS sequence"/>
</dbReference>